<gene>
    <name evidence="17" type="ORF">METEAL_00200</name>
</gene>
<protein>
    <recommendedName>
        <fullName evidence="3">histidine kinase</fullName>
        <ecNumber evidence="3">2.7.13.3</ecNumber>
    </recommendedName>
</protein>
<dbReference type="Gene3D" id="3.40.50.2300">
    <property type="match status" value="1"/>
</dbReference>
<dbReference type="RefSeq" id="WP_316413743.1">
    <property type="nucleotide sequence ID" value="NZ_AP027080.1"/>
</dbReference>
<feature type="domain" description="HPt" evidence="16">
    <location>
        <begin position="517"/>
        <end position="603"/>
    </location>
</feature>
<keyword evidence="6" id="KW-0812">Transmembrane</keyword>
<evidence type="ECO:0000259" key="15">
    <source>
        <dbReference type="PROSITE" id="PS50110"/>
    </source>
</evidence>
<dbReference type="InterPro" id="IPR003661">
    <property type="entry name" value="HisK_dim/P_dom"/>
</dbReference>
<dbReference type="GO" id="GO:0005886">
    <property type="term" value="C:plasma membrane"/>
    <property type="evidence" value="ECO:0007669"/>
    <property type="project" value="UniProtKB-SubCell"/>
</dbReference>
<dbReference type="CDD" id="cd17546">
    <property type="entry name" value="REC_hyHK_CKI1_RcsC-like"/>
    <property type="match status" value="1"/>
</dbReference>
<dbReference type="InterPro" id="IPR003594">
    <property type="entry name" value="HATPase_dom"/>
</dbReference>
<evidence type="ECO:0000256" key="1">
    <source>
        <dbReference type="ARBA" id="ARBA00000085"/>
    </source>
</evidence>
<dbReference type="PRINTS" id="PR00344">
    <property type="entry name" value="BCTRLSENSOR"/>
</dbReference>
<keyword evidence="11" id="KW-0472">Membrane</keyword>
<dbReference type="Pfam" id="PF02518">
    <property type="entry name" value="HATPase_c"/>
    <property type="match status" value="1"/>
</dbReference>
<evidence type="ECO:0000256" key="13">
    <source>
        <dbReference type="PROSITE-ProRule" id="PRU00169"/>
    </source>
</evidence>
<evidence type="ECO:0000256" key="6">
    <source>
        <dbReference type="ARBA" id="ARBA00022692"/>
    </source>
</evidence>
<evidence type="ECO:0000256" key="4">
    <source>
        <dbReference type="ARBA" id="ARBA00022475"/>
    </source>
</evidence>
<dbReference type="CDD" id="cd16922">
    <property type="entry name" value="HATPase_EvgS-ArcB-TorS-like"/>
    <property type="match status" value="1"/>
</dbReference>
<keyword evidence="7" id="KW-0547">Nucleotide-binding</keyword>
<dbReference type="InterPro" id="IPR004358">
    <property type="entry name" value="Sig_transdc_His_kin-like_C"/>
</dbReference>
<dbReference type="InterPro" id="IPR036890">
    <property type="entry name" value="HATPase_C_sf"/>
</dbReference>
<dbReference type="SUPFAM" id="SSF47384">
    <property type="entry name" value="Homodimeric domain of signal transducing histidine kinase"/>
    <property type="match status" value="1"/>
</dbReference>
<dbReference type="Gene3D" id="3.30.565.10">
    <property type="entry name" value="Histidine kinase-like ATPase, C-terminal domain"/>
    <property type="match status" value="1"/>
</dbReference>
<keyword evidence="17" id="KW-0808">Transferase</keyword>
<feature type="modified residue" description="4-aspartylphosphate" evidence="13">
    <location>
        <position position="419"/>
    </location>
</feature>
<organism evidence="17 18">
    <name type="scientific">Mesoterricola silvestris</name>
    <dbReference type="NCBI Taxonomy" id="2927979"/>
    <lineage>
        <taxon>Bacteria</taxon>
        <taxon>Pseudomonadati</taxon>
        <taxon>Acidobacteriota</taxon>
        <taxon>Holophagae</taxon>
        <taxon>Holophagales</taxon>
        <taxon>Holophagaceae</taxon>
        <taxon>Mesoterricola</taxon>
    </lineage>
</organism>
<evidence type="ECO:0000256" key="3">
    <source>
        <dbReference type="ARBA" id="ARBA00012438"/>
    </source>
</evidence>
<feature type="domain" description="Response regulatory" evidence="15">
    <location>
        <begin position="368"/>
        <end position="485"/>
    </location>
</feature>
<reference evidence="18" key="1">
    <citation type="journal article" date="2023" name="Int. J. Syst. Evol. Microbiol.">
        <title>Mesoterricola silvestris gen. nov., sp. nov., Mesoterricola sediminis sp. nov., Geothrix oryzae sp. nov., Geothrix edaphica sp. nov., Geothrix rubra sp. nov., and Geothrix limicola sp. nov., six novel members of Acidobacteriota isolated from soils.</title>
        <authorList>
            <person name="Itoh H."/>
            <person name="Sugisawa Y."/>
            <person name="Mise K."/>
            <person name="Xu Z."/>
            <person name="Kuniyasu M."/>
            <person name="Ushijima N."/>
            <person name="Kawano K."/>
            <person name="Kobayashi E."/>
            <person name="Shiratori Y."/>
            <person name="Masuda Y."/>
            <person name="Senoo K."/>
        </authorList>
    </citation>
    <scope>NUCLEOTIDE SEQUENCE [LARGE SCALE GENOMIC DNA]</scope>
    <source>
        <strain evidence="18">W79</strain>
    </source>
</reference>
<evidence type="ECO:0000256" key="12">
    <source>
        <dbReference type="PROSITE-ProRule" id="PRU00110"/>
    </source>
</evidence>
<dbReference type="PROSITE" id="PS50110">
    <property type="entry name" value="RESPONSE_REGULATORY"/>
    <property type="match status" value="1"/>
</dbReference>
<dbReference type="InterPro" id="IPR005467">
    <property type="entry name" value="His_kinase_dom"/>
</dbReference>
<evidence type="ECO:0000256" key="5">
    <source>
        <dbReference type="ARBA" id="ARBA00022553"/>
    </source>
</evidence>
<dbReference type="Gene3D" id="1.20.120.160">
    <property type="entry name" value="HPT domain"/>
    <property type="match status" value="1"/>
</dbReference>
<evidence type="ECO:0000256" key="2">
    <source>
        <dbReference type="ARBA" id="ARBA00004651"/>
    </source>
</evidence>
<evidence type="ECO:0000259" key="16">
    <source>
        <dbReference type="PROSITE" id="PS50894"/>
    </source>
</evidence>
<evidence type="ECO:0000256" key="9">
    <source>
        <dbReference type="ARBA" id="ARBA00022989"/>
    </source>
</evidence>
<dbReference type="SUPFAM" id="SSF52172">
    <property type="entry name" value="CheY-like"/>
    <property type="match status" value="1"/>
</dbReference>
<dbReference type="CDD" id="cd00082">
    <property type="entry name" value="HisKA"/>
    <property type="match status" value="1"/>
</dbReference>
<dbReference type="AlphaFoldDB" id="A0AA48GSB7"/>
<dbReference type="EC" id="2.7.13.3" evidence="3"/>
<dbReference type="GO" id="GO:0005524">
    <property type="term" value="F:ATP binding"/>
    <property type="evidence" value="ECO:0007669"/>
    <property type="project" value="UniProtKB-KW"/>
</dbReference>
<accession>A0AA48GSB7</accession>
<dbReference type="PROSITE" id="PS50894">
    <property type="entry name" value="HPT"/>
    <property type="match status" value="1"/>
</dbReference>
<keyword evidence="18" id="KW-1185">Reference proteome</keyword>
<dbReference type="InterPro" id="IPR011006">
    <property type="entry name" value="CheY-like_superfamily"/>
</dbReference>
<dbReference type="GO" id="GO:0000155">
    <property type="term" value="F:phosphorelay sensor kinase activity"/>
    <property type="evidence" value="ECO:0007669"/>
    <property type="project" value="InterPro"/>
</dbReference>
<keyword evidence="4" id="KW-1003">Cell membrane</keyword>
<keyword evidence="10" id="KW-0902">Two-component regulatory system</keyword>
<dbReference type="SMART" id="SM00448">
    <property type="entry name" value="REC"/>
    <property type="match status" value="1"/>
</dbReference>
<dbReference type="InterPro" id="IPR036097">
    <property type="entry name" value="HisK_dim/P_sf"/>
</dbReference>
<dbReference type="SMART" id="SM00388">
    <property type="entry name" value="HisKA"/>
    <property type="match status" value="1"/>
</dbReference>
<dbReference type="Gene3D" id="1.10.287.130">
    <property type="match status" value="1"/>
</dbReference>
<dbReference type="Pfam" id="PF00512">
    <property type="entry name" value="HisKA"/>
    <property type="match status" value="1"/>
</dbReference>
<evidence type="ECO:0000313" key="18">
    <source>
        <dbReference type="Proteomes" id="UP001238179"/>
    </source>
</evidence>
<dbReference type="PANTHER" id="PTHR45339">
    <property type="entry name" value="HYBRID SIGNAL TRANSDUCTION HISTIDINE KINASE J"/>
    <property type="match status" value="1"/>
</dbReference>
<sequence length="692" mass="75260">MAERAEGGRTQGAPPLFLAELSHEIRNPLNVILSLCHLAARTPPLSTQQRGYLDQILGAAHTLLQLVEDNLDLSKLEAGALTVVREPLDLGALCQELVHRVRRRADEKGIFFRIQWGAGVPRHLLGDADRLKQVLVNLVDNAIKFTPKGEVRLFVDPGSAGTEFRVRDTGPGLDAHQRSALFKPFSRPLPQGDGSGLGLSLARRLVGLMGGELQVDSHPGEGSTFRFTLPAPAAEGPDVLLSSAVVVEGDSAIGQSFAASLRPFVRDVAVLRTLAEAETHLALAAPPDLLLLPHGAPRIQRRFGLPTRCLVYRVRPASVRRAQKAVDLGWIHDFLLVPTDSARILDLLQAATPDPQEPSPAPFREHPRVLLVEDNEVNRMVTRELLERVGLRVAEATGGLEALRAVLAPGEPPACILMDLELPGMGGLEATRRIRALHGPHIPILALTANLLQDERHQCMLAGMDGFLAKPVDPDLLYRTLERHLPSVFRPQAPPQPPSAPPPSIQWRFLLERLQGNRDLLNRVLSQFRREAASFRRSMHEAMERGDVAAMAALAHTLAGAAGNIGADSVSQASRRLQRSPSGTNLAILEQALERLETELAASDLSARPAEPGSPPPTPEELPLIRDLLERNSLDALGHLPRLREAFRIGGLDRELGELEEAVEGLDFPRALALLDTLSEPRRNPCPGGPRS</sequence>
<dbReference type="PANTHER" id="PTHR45339:SF1">
    <property type="entry name" value="HYBRID SIGNAL TRANSDUCTION HISTIDINE KINASE J"/>
    <property type="match status" value="1"/>
</dbReference>
<dbReference type="Proteomes" id="UP001238179">
    <property type="component" value="Chromosome"/>
</dbReference>
<dbReference type="InterPro" id="IPR036641">
    <property type="entry name" value="HPT_dom_sf"/>
</dbReference>
<evidence type="ECO:0000256" key="7">
    <source>
        <dbReference type="ARBA" id="ARBA00022741"/>
    </source>
</evidence>
<dbReference type="SMART" id="SM00387">
    <property type="entry name" value="HATPase_c"/>
    <property type="match status" value="1"/>
</dbReference>
<keyword evidence="8" id="KW-0067">ATP-binding</keyword>
<keyword evidence="9" id="KW-1133">Transmembrane helix</keyword>
<comment type="catalytic activity">
    <reaction evidence="1">
        <text>ATP + protein L-histidine = ADP + protein N-phospho-L-histidine.</text>
        <dbReference type="EC" id="2.7.13.3"/>
    </reaction>
</comment>
<dbReference type="PROSITE" id="PS50109">
    <property type="entry name" value="HIS_KIN"/>
    <property type="match status" value="1"/>
</dbReference>
<keyword evidence="5 13" id="KW-0597">Phosphoprotein</keyword>
<dbReference type="Pfam" id="PF01627">
    <property type="entry name" value="Hpt"/>
    <property type="match status" value="1"/>
</dbReference>
<feature type="domain" description="Histidine kinase" evidence="14">
    <location>
        <begin position="20"/>
        <end position="233"/>
    </location>
</feature>
<dbReference type="SUPFAM" id="SSF55874">
    <property type="entry name" value="ATPase domain of HSP90 chaperone/DNA topoisomerase II/histidine kinase"/>
    <property type="match status" value="1"/>
</dbReference>
<evidence type="ECO:0000313" key="17">
    <source>
        <dbReference type="EMBL" id="BDU70846.1"/>
    </source>
</evidence>
<dbReference type="InterPro" id="IPR001789">
    <property type="entry name" value="Sig_transdc_resp-reg_receiver"/>
</dbReference>
<dbReference type="SUPFAM" id="SSF47226">
    <property type="entry name" value="Histidine-containing phosphotransfer domain, HPT domain"/>
    <property type="match status" value="1"/>
</dbReference>
<evidence type="ECO:0000256" key="10">
    <source>
        <dbReference type="ARBA" id="ARBA00023012"/>
    </source>
</evidence>
<dbReference type="KEGG" id="msil:METEAL_00200"/>
<evidence type="ECO:0000256" key="8">
    <source>
        <dbReference type="ARBA" id="ARBA00022840"/>
    </source>
</evidence>
<evidence type="ECO:0000256" key="11">
    <source>
        <dbReference type="ARBA" id="ARBA00023136"/>
    </source>
</evidence>
<keyword evidence="17" id="KW-0418">Kinase</keyword>
<dbReference type="Pfam" id="PF00072">
    <property type="entry name" value="Response_reg"/>
    <property type="match status" value="1"/>
</dbReference>
<feature type="modified residue" description="Phosphohistidine" evidence="12">
    <location>
        <position position="556"/>
    </location>
</feature>
<dbReference type="InterPro" id="IPR008207">
    <property type="entry name" value="Sig_transdc_His_kin_Hpt_dom"/>
</dbReference>
<comment type="subcellular location">
    <subcellularLocation>
        <location evidence="2">Cell membrane</location>
        <topology evidence="2">Multi-pass membrane protein</topology>
    </subcellularLocation>
</comment>
<proteinExistence type="predicted"/>
<evidence type="ECO:0000259" key="14">
    <source>
        <dbReference type="PROSITE" id="PS50109"/>
    </source>
</evidence>
<name>A0AA48GSB7_9BACT</name>
<dbReference type="EMBL" id="AP027080">
    <property type="protein sequence ID" value="BDU70846.1"/>
    <property type="molecule type" value="Genomic_DNA"/>
</dbReference>